<organism evidence="1 2">
    <name type="scientific">Pistacia atlantica</name>
    <dbReference type="NCBI Taxonomy" id="434234"/>
    <lineage>
        <taxon>Eukaryota</taxon>
        <taxon>Viridiplantae</taxon>
        <taxon>Streptophyta</taxon>
        <taxon>Embryophyta</taxon>
        <taxon>Tracheophyta</taxon>
        <taxon>Spermatophyta</taxon>
        <taxon>Magnoliopsida</taxon>
        <taxon>eudicotyledons</taxon>
        <taxon>Gunneridae</taxon>
        <taxon>Pentapetalae</taxon>
        <taxon>rosids</taxon>
        <taxon>malvids</taxon>
        <taxon>Sapindales</taxon>
        <taxon>Anacardiaceae</taxon>
        <taxon>Pistacia</taxon>
    </lineage>
</organism>
<comment type="caution">
    <text evidence="1">The sequence shown here is derived from an EMBL/GenBank/DDBJ whole genome shotgun (WGS) entry which is preliminary data.</text>
</comment>
<proteinExistence type="predicted"/>
<dbReference type="Proteomes" id="UP001164250">
    <property type="component" value="Chromosome 7"/>
</dbReference>
<sequence length="103" mass="12787">MEARTMEFDPQLYLYFQVGKETISEGMKRLRNLAHWYNSIPEKAGLFDEIITYLQFLQQQIKVTLHINMFIRLQFFFWWWLFYCLYDILPIKNYLYVNLENKI</sequence>
<keyword evidence="2" id="KW-1185">Reference proteome</keyword>
<protein>
    <submittedName>
        <fullName evidence="1">Uncharacterized protein</fullName>
    </submittedName>
</protein>
<gene>
    <name evidence="1" type="ORF">Patl1_26442</name>
</gene>
<name>A0ACC1B0Q1_9ROSI</name>
<dbReference type="EMBL" id="CM047903">
    <property type="protein sequence ID" value="KAJ0092499.1"/>
    <property type="molecule type" value="Genomic_DNA"/>
</dbReference>
<evidence type="ECO:0000313" key="1">
    <source>
        <dbReference type="EMBL" id="KAJ0092499.1"/>
    </source>
</evidence>
<reference evidence="2" key="1">
    <citation type="journal article" date="2023" name="G3 (Bethesda)">
        <title>Genome assembly and association tests identify interacting loci associated with vigor, precocity, and sex in interspecific pistachio rootstocks.</title>
        <authorList>
            <person name="Palmer W."/>
            <person name="Jacygrad E."/>
            <person name="Sagayaradj S."/>
            <person name="Cavanaugh K."/>
            <person name="Han R."/>
            <person name="Bertier L."/>
            <person name="Beede B."/>
            <person name="Kafkas S."/>
            <person name="Golino D."/>
            <person name="Preece J."/>
            <person name="Michelmore R."/>
        </authorList>
    </citation>
    <scope>NUCLEOTIDE SEQUENCE [LARGE SCALE GENOMIC DNA]</scope>
</reference>
<accession>A0ACC1B0Q1</accession>
<evidence type="ECO:0000313" key="2">
    <source>
        <dbReference type="Proteomes" id="UP001164250"/>
    </source>
</evidence>